<dbReference type="SMART" id="SM00635">
    <property type="entry name" value="BID_2"/>
    <property type="match status" value="1"/>
</dbReference>
<dbReference type="AlphaFoldDB" id="A0A0R2A2A8"/>
<dbReference type="Gene3D" id="2.60.40.1080">
    <property type="match status" value="1"/>
</dbReference>
<dbReference type="InterPro" id="IPR003343">
    <property type="entry name" value="Big_2"/>
</dbReference>
<sequence length="255" mass="26242">MAIVNEDAATTGKIGKFTLNYKNKFEIDISGQTSLDNVDKAEWKPLAAGINNSTPAANDTTTNDEYYDGEGFGTSDVTSKRLQLTLAGNRLEGDPAQDYIAAKQLAIGDDLKTLFRWTQPSGDTITGVITLTSIVSSGGAPGAKQTFSVVIVFNGKPDFEPAITTDDGDNTVAVTNVTVAPATASVEVDKTTKLSTTVAPDNATNKTIAYKSSDEKIATVASDGTVTGVAAGSATITATADGKSGTSAITVTAAE</sequence>
<reference evidence="2 3" key="1">
    <citation type="journal article" date="2015" name="Genome Announc.">
        <title>Expanding the biotechnology potential of lactobacilli through comparative genomics of 213 strains and associated genera.</title>
        <authorList>
            <person name="Sun Z."/>
            <person name="Harris H.M."/>
            <person name="McCann A."/>
            <person name="Guo C."/>
            <person name="Argimon S."/>
            <person name="Zhang W."/>
            <person name="Yang X."/>
            <person name="Jeffery I.B."/>
            <person name="Cooney J.C."/>
            <person name="Kagawa T.F."/>
            <person name="Liu W."/>
            <person name="Song Y."/>
            <person name="Salvetti E."/>
            <person name="Wrobel A."/>
            <person name="Rasinkangas P."/>
            <person name="Parkhill J."/>
            <person name="Rea M.C."/>
            <person name="O'Sullivan O."/>
            <person name="Ritari J."/>
            <person name="Douillard F.P."/>
            <person name="Paul Ross R."/>
            <person name="Yang R."/>
            <person name="Briner A.E."/>
            <person name="Felis G.E."/>
            <person name="de Vos W.M."/>
            <person name="Barrangou R."/>
            <person name="Klaenhammer T.R."/>
            <person name="Caufield P.W."/>
            <person name="Cui Y."/>
            <person name="Zhang H."/>
            <person name="O'Toole P.W."/>
        </authorList>
    </citation>
    <scope>NUCLEOTIDE SEQUENCE [LARGE SCALE GENOMIC DNA]</scope>
    <source>
        <strain evidence="2 3">DSM 20634</strain>
    </source>
</reference>
<dbReference type="EMBL" id="AYYY01000043">
    <property type="protein sequence ID" value="KRM61031.1"/>
    <property type="molecule type" value="Genomic_DNA"/>
</dbReference>
<comment type="caution">
    <text evidence="2">The sequence shown here is derived from an EMBL/GenBank/DDBJ whole genome shotgun (WGS) entry which is preliminary data.</text>
</comment>
<accession>A0A0R2A2A8</accession>
<evidence type="ECO:0000313" key="2">
    <source>
        <dbReference type="EMBL" id="KRM61031.1"/>
    </source>
</evidence>
<feature type="domain" description="BIG2" evidence="1">
    <location>
        <begin position="173"/>
        <end position="250"/>
    </location>
</feature>
<protein>
    <recommendedName>
        <fullName evidence="1">BIG2 domain-containing protein</fullName>
    </recommendedName>
</protein>
<keyword evidence="3" id="KW-1185">Reference proteome</keyword>
<dbReference type="Proteomes" id="UP000051733">
    <property type="component" value="Unassembled WGS sequence"/>
</dbReference>
<dbReference type="STRING" id="1423813.FC26_GL002247"/>
<name>A0A0R2A2A8_9LACO</name>
<evidence type="ECO:0000259" key="1">
    <source>
        <dbReference type="SMART" id="SM00635"/>
    </source>
</evidence>
<dbReference type="NCBIfam" id="NF047353">
    <property type="entry name" value="tube_lmo2291"/>
    <property type="match status" value="1"/>
</dbReference>
<dbReference type="SUPFAM" id="SSF49373">
    <property type="entry name" value="Invasin/intimin cell-adhesion fragments"/>
    <property type="match status" value="1"/>
</dbReference>
<gene>
    <name evidence="2" type="ORF">FC26_GL002247</name>
</gene>
<dbReference type="Pfam" id="PF02368">
    <property type="entry name" value="Big_2"/>
    <property type="match status" value="1"/>
</dbReference>
<proteinExistence type="predicted"/>
<evidence type="ECO:0000313" key="3">
    <source>
        <dbReference type="Proteomes" id="UP000051733"/>
    </source>
</evidence>
<organism evidence="2 3">
    <name type="scientific">Paucilactobacillus vaccinostercus DSM 20634</name>
    <dbReference type="NCBI Taxonomy" id="1423813"/>
    <lineage>
        <taxon>Bacteria</taxon>
        <taxon>Bacillati</taxon>
        <taxon>Bacillota</taxon>
        <taxon>Bacilli</taxon>
        <taxon>Lactobacillales</taxon>
        <taxon>Lactobacillaceae</taxon>
        <taxon>Paucilactobacillus</taxon>
    </lineage>
</organism>
<dbReference type="PATRIC" id="fig|1423813.3.peg.2289"/>
<dbReference type="RefSeq" id="WP_338045562.1">
    <property type="nucleotide sequence ID" value="NZ_AYYY01000043.1"/>
</dbReference>
<dbReference type="InterPro" id="IPR008964">
    <property type="entry name" value="Invasin/intimin_cell_adhesion"/>
</dbReference>